<evidence type="ECO:0000313" key="3">
    <source>
        <dbReference type="EMBL" id="WAX55171.1"/>
    </source>
</evidence>
<gene>
    <name evidence="3" type="ORF">M6B22_11440</name>
</gene>
<evidence type="ECO:0000313" key="4">
    <source>
        <dbReference type="Proteomes" id="UP001164693"/>
    </source>
</evidence>
<dbReference type="EMBL" id="CP097463">
    <property type="protein sequence ID" value="WAX55171.1"/>
    <property type="molecule type" value="Genomic_DNA"/>
</dbReference>
<dbReference type="RefSeq" id="WP_269441674.1">
    <property type="nucleotide sequence ID" value="NZ_CP097463.1"/>
</dbReference>
<dbReference type="PANTHER" id="PTHR33542:SF5">
    <property type="entry name" value="FERROCHELATASE CHE1"/>
    <property type="match status" value="1"/>
</dbReference>
<dbReference type="Proteomes" id="UP001164693">
    <property type="component" value="Chromosome"/>
</dbReference>
<dbReference type="InterPro" id="IPR050963">
    <property type="entry name" value="Sirohydro_Cobaltochel/CbiX"/>
</dbReference>
<dbReference type="Gene3D" id="3.40.50.1400">
    <property type="match status" value="2"/>
</dbReference>
<organism evidence="3 4">
    <name type="scientific">Jatrophihabitans cynanchi</name>
    <dbReference type="NCBI Taxonomy" id="2944128"/>
    <lineage>
        <taxon>Bacteria</taxon>
        <taxon>Bacillati</taxon>
        <taxon>Actinomycetota</taxon>
        <taxon>Actinomycetes</taxon>
        <taxon>Jatrophihabitantales</taxon>
        <taxon>Jatrophihabitantaceae</taxon>
        <taxon>Jatrophihabitans</taxon>
    </lineage>
</organism>
<evidence type="ECO:0000256" key="1">
    <source>
        <dbReference type="ARBA" id="ARBA00022723"/>
    </source>
</evidence>
<reference evidence="3" key="1">
    <citation type="submission" date="2022-05" db="EMBL/GenBank/DDBJ databases">
        <title>Jatrophihabitans sp. SB3-54 whole genome sequence.</title>
        <authorList>
            <person name="Suh M.K."/>
            <person name="Eom M.K."/>
            <person name="Kim J.S."/>
            <person name="Kim H.S."/>
            <person name="Do H.E."/>
            <person name="Shin Y.K."/>
            <person name="Lee J.-S."/>
        </authorList>
    </citation>
    <scope>NUCLEOTIDE SEQUENCE</scope>
    <source>
        <strain evidence="3">SB3-54</strain>
    </source>
</reference>
<dbReference type="Pfam" id="PF01903">
    <property type="entry name" value="CbiX"/>
    <property type="match status" value="1"/>
</dbReference>
<name>A0ABY7JVQ3_9ACTN</name>
<accession>A0ABY7JVQ3</accession>
<dbReference type="SUPFAM" id="SSF53800">
    <property type="entry name" value="Chelatase"/>
    <property type="match status" value="1"/>
</dbReference>
<sequence>MGERPGLLVAAHGTEVAAGSATTNALVAAVRAARPGLPVSLCFLDVARPSLTEALDAACGPLVVLPLLLSTGYHVQSDIPAVVANRPGVRVARHLGPDRLVIDTLVDRLGPSDAATTALVGVGSSRPEARAELDEAARLLAGRIGRPVTALTLGQDVRAALQAMAPPVDVATYLLAEGRFVNRLRQAAAGIARVADPIGVHPALVELALARYDEAGFDEATAGREVARSRSGRLCRVRPPTARGGRTAR</sequence>
<dbReference type="InterPro" id="IPR002762">
    <property type="entry name" value="CbiX-like"/>
</dbReference>
<protein>
    <recommendedName>
        <fullName evidence="5">Sirohydrochlorin chelatase</fullName>
    </recommendedName>
</protein>
<proteinExistence type="predicted"/>
<keyword evidence="2" id="KW-0456">Lyase</keyword>
<keyword evidence="1" id="KW-0479">Metal-binding</keyword>
<evidence type="ECO:0008006" key="5">
    <source>
        <dbReference type="Google" id="ProtNLM"/>
    </source>
</evidence>
<evidence type="ECO:0000256" key="2">
    <source>
        <dbReference type="ARBA" id="ARBA00023239"/>
    </source>
</evidence>
<dbReference type="PANTHER" id="PTHR33542">
    <property type="entry name" value="SIROHYDROCHLORIN FERROCHELATASE, CHLOROPLASTIC"/>
    <property type="match status" value="1"/>
</dbReference>
<keyword evidence="4" id="KW-1185">Reference proteome</keyword>